<dbReference type="EMBL" id="JBHMDX010000011">
    <property type="protein sequence ID" value="MFB9272674.1"/>
    <property type="molecule type" value="Genomic_DNA"/>
</dbReference>
<protein>
    <submittedName>
        <fullName evidence="1">DUF1853 family protein</fullName>
    </submittedName>
</protein>
<comment type="caution">
    <text evidence="1">The sequence shown here is derived from an EMBL/GenBank/DDBJ whole genome shotgun (WGS) entry which is preliminary data.</text>
</comment>
<proteinExistence type="predicted"/>
<dbReference type="InterPro" id="IPR015003">
    <property type="entry name" value="DUF1853"/>
</dbReference>
<accession>A0ABV5K1V7</accession>
<reference evidence="1 2" key="1">
    <citation type="submission" date="2024-09" db="EMBL/GenBank/DDBJ databases">
        <authorList>
            <person name="Sun Q."/>
            <person name="Mori K."/>
        </authorList>
    </citation>
    <scope>NUCLEOTIDE SEQUENCE [LARGE SCALE GENOMIC DNA]</scope>
    <source>
        <strain evidence="1 2">JCM 13034</strain>
    </source>
</reference>
<keyword evidence="2" id="KW-1185">Reference proteome</keyword>
<gene>
    <name evidence="1" type="ORF">ACFFT3_12325</name>
</gene>
<sequence>MMDLKTKDIQLQYEGFLNTPQLWENNEVFELQQFELPKLKTPIFEGVLQKNQRLGKRVESFLSHLLKQDVTVKILVENKQIQNKKITVGELDFLIETYKNPIHLEVIYKFYLYDASVGETELEHWIGPNRRDSLVSKLNKLQDKQLPLLYNSFTKPLLTKLNLKPKTVQQQVLFKAQLFIPYQAKNIELKPLNKNCEKGFYIHFNELQQFNKCKFHIPSKINWLQEIQIQTKWQTFEQFAQTIEVFLNQKSAPLCWLKHPNGETEKFFVVWW</sequence>
<evidence type="ECO:0000313" key="2">
    <source>
        <dbReference type="Proteomes" id="UP001589665"/>
    </source>
</evidence>
<organism evidence="1 2">
    <name type="scientific">Lutibacter litoralis</name>
    <dbReference type="NCBI Taxonomy" id="321268"/>
    <lineage>
        <taxon>Bacteria</taxon>
        <taxon>Pseudomonadati</taxon>
        <taxon>Bacteroidota</taxon>
        <taxon>Flavobacteriia</taxon>
        <taxon>Flavobacteriales</taxon>
        <taxon>Flavobacteriaceae</taxon>
        <taxon>Lutibacter</taxon>
    </lineage>
</organism>
<dbReference type="Pfam" id="PF08907">
    <property type="entry name" value="DUF1853"/>
    <property type="match status" value="1"/>
</dbReference>
<name>A0ABV5K1V7_9FLAO</name>
<dbReference type="RefSeq" id="WP_229714405.1">
    <property type="nucleotide sequence ID" value="NZ_BMNS01000003.1"/>
</dbReference>
<dbReference type="Proteomes" id="UP001589665">
    <property type="component" value="Unassembled WGS sequence"/>
</dbReference>
<evidence type="ECO:0000313" key="1">
    <source>
        <dbReference type="EMBL" id="MFB9272674.1"/>
    </source>
</evidence>